<dbReference type="EMBL" id="PISJ01000005">
    <property type="protein sequence ID" value="PKF35522.1"/>
    <property type="molecule type" value="Genomic_DNA"/>
</dbReference>
<name>A0A2N0WI98_9GAMM</name>
<reference evidence="1 2" key="1">
    <citation type="submission" date="2017-12" db="EMBL/GenBank/DDBJ databases">
        <title>Draft Genome sequences of multiple microbial strains isolated from spacecraft associated surfaces.</title>
        <authorList>
            <person name="Seuylemezian A."/>
            <person name="Vaishampayan P."/>
            <person name="Venkateswaran K."/>
        </authorList>
    </citation>
    <scope>NUCLEOTIDE SEQUENCE [LARGE SCALE GENOMIC DNA]</scope>
    <source>
        <strain evidence="1 2">2P01AA</strain>
    </source>
</reference>
<accession>A0A2N0WI98</accession>
<comment type="caution">
    <text evidence="1">The sequence shown here is derived from an EMBL/GenBank/DDBJ whole genome shotgun (WGS) entry which is preliminary data.</text>
</comment>
<dbReference type="SUPFAM" id="SSF53098">
    <property type="entry name" value="Ribonuclease H-like"/>
    <property type="match status" value="1"/>
</dbReference>
<dbReference type="Gene3D" id="3.30.420.10">
    <property type="entry name" value="Ribonuclease H-like superfamily/Ribonuclease H"/>
    <property type="match status" value="1"/>
</dbReference>
<evidence type="ECO:0000313" key="1">
    <source>
        <dbReference type="EMBL" id="PKF35522.1"/>
    </source>
</evidence>
<dbReference type="InterPro" id="IPR012337">
    <property type="entry name" value="RNaseH-like_sf"/>
</dbReference>
<evidence type="ECO:0000313" key="2">
    <source>
        <dbReference type="Proteomes" id="UP000233553"/>
    </source>
</evidence>
<dbReference type="Proteomes" id="UP000233553">
    <property type="component" value="Unassembled WGS sequence"/>
</dbReference>
<proteinExistence type="predicted"/>
<protein>
    <submittedName>
        <fullName evidence="1">Uncharacterized protein</fullName>
    </submittedName>
</protein>
<dbReference type="GO" id="GO:0003676">
    <property type="term" value="F:nucleic acid binding"/>
    <property type="evidence" value="ECO:0007669"/>
    <property type="project" value="InterPro"/>
</dbReference>
<dbReference type="AlphaFoldDB" id="A0A2N0WI98"/>
<gene>
    <name evidence="1" type="ORF">CW311_04325</name>
</gene>
<sequence>MILGIDVGITDCLVVLDDEDNYKYKGHLHMPTIKVGSNTRVNGAAIAAWLHNYDVSHAYIELVNGMPNPKTGQSIGTASAFSFGHAAGSIEGVLQGALIPFSTVTPAKWKRNARLLKRDKDATRSRAVQLYPSVRDLDLIKKGQALGDAIFIARCAVNPL</sequence>
<dbReference type="RefSeq" id="WP_101235743.1">
    <property type="nucleotide sequence ID" value="NZ_PISJ01000005.1"/>
</dbReference>
<dbReference type="CDD" id="cd22992">
    <property type="entry name" value="MOC1"/>
    <property type="match status" value="1"/>
</dbReference>
<dbReference type="InterPro" id="IPR036397">
    <property type="entry name" value="RNaseH_sf"/>
</dbReference>
<organism evidence="1 2">
    <name type="scientific">Acinetobacter proteolyticus</name>
    <dbReference type="NCBI Taxonomy" id="1776741"/>
    <lineage>
        <taxon>Bacteria</taxon>
        <taxon>Pseudomonadati</taxon>
        <taxon>Pseudomonadota</taxon>
        <taxon>Gammaproteobacteria</taxon>
        <taxon>Moraxellales</taxon>
        <taxon>Moraxellaceae</taxon>
        <taxon>Acinetobacter</taxon>
    </lineage>
</organism>